<dbReference type="GO" id="GO:0005524">
    <property type="term" value="F:ATP binding"/>
    <property type="evidence" value="ECO:0007669"/>
    <property type="project" value="UniProtKB-KW"/>
</dbReference>
<dbReference type="InterPro" id="IPR014015">
    <property type="entry name" value="Helicase_SF3_DNA-vir"/>
</dbReference>
<evidence type="ECO:0000313" key="7">
    <source>
        <dbReference type="Proteomes" id="UP000237883"/>
    </source>
</evidence>
<dbReference type="Pfam" id="PF08706">
    <property type="entry name" value="D5_N"/>
    <property type="match status" value="1"/>
</dbReference>
<dbReference type="KEGG" id="mdv:C5Q96_05210"/>
<dbReference type="RefSeq" id="WP_106057349.1">
    <property type="nucleotide sequence ID" value="NZ_CP027228.1"/>
</dbReference>
<dbReference type="PANTHER" id="PTHR35372:SF2">
    <property type="entry name" value="SF3 HELICASE DOMAIN-CONTAINING PROTEIN"/>
    <property type="match status" value="1"/>
</dbReference>
<dbReference type="Proteomes" id="UP000237883">
    <property type="component" value="Chromosome"/>
</dbReference>
<evidence type="ECO:0000256" key="2">
    <source>
        <dbReference type="ARBA" id="ARBA00022801"/>
    </source>
</evidence>
<sequence>MSKWNGNDLVFKGYAVGKGKKPIQKVKNANLKSWDDVIDSESFGAILNSEFIDISFDSEQLSDMFLEMADSNNWNCLILENPRNKHIHTYWRNPDKRIARGGEDKKLAVGLIADIHSGSTYIPLRVNGVDRFPPHFEPDEIDVVPNELLPVNTSIDVLGLTEGDGRNGELYKYILVLQSQLNLSRDEIIEILKNINNHVFDEALDDNEIETITRDEAFEAPIFFKKNAFLFDTFARYIKNQYHIKRINNQLHIYDDGIYTASYRLIESKMIEIIPNLKATQRSETLKYLEIITPNNEEPFSSNYLAFRNGILNLTTKELLPFSPEYPITNKIPWDYNPNAYDQTVDSTLNKIACNDESIRSLLEECIGYCFYRRNELSKSFILTGTGSNGKSTFLDMVRNVLGRNNYVSLDIDELSEKFSTTTMFGKLANIGDDISDEFLQGKAISQFKKIVSGNDIKAENKGQDVFFFKPSVKLLFSANEVPRVRNKGFKAIKRRLVIIPFNAEFSKDDPDYKWNIISLLTEQTATEYLIQLGLQGLERVLMNNGFTDSEAVTKQIDEFEKDNNPIIQFVDEFGEDAILNESTSEVFTMYDSFCYKNGFSKVSQKKFSMEIKRLLGCEIGDVKINGKKCRVFKNREL</sequence>
<proteinExistence type="predicted"/>
<name>A0A2S0L4T4_9FIRM</name>
<keyword evidence="1" id="KW-0547">Nucleotide-binding</keyword>
<dbReference type="InterPro" id="IPR027417">
    <property type="entry name" value="P-loop_NTPase"/>
</dbReference>
<evidence type="ECO:0000259" key="5">
    <source>
        <dbReference type="PROSITE" id="PS51206"/>
    </source>
</evidence>
<keyword evidence="4" id="KW-0067">ATP-binding</keyword>
<dbReference type="PANTHER" id="PTHR35372">
    <property type="entry name" value="ATP BINDING PROTEIN-RELATED"/>
    <property type="match status" value="1"/>
</dbReference>
<dbReference type="InterPro" id="IPR051620">
    <property type="entry name" value="ORF904-like_C"/>
</dbReference>
<dbReference type="PROSITE" id="PS51206">
    <property type="entry name" value="SF3_HELICASE_1"/>
    <property type="match status" value="1"/>
</dbReference>
<protein>
    <submittedName>
        <fullName evidence="6">DNA primase</fullName>
    </submittedName>
</protein>
<dbReference type="OrthoDB" id="9763644at2"/>
<evidence type="ECO:0000256" key="1">
    <source>
        <dbReference type="ARBA" id="ARBA00022741"/>
    </source>
</evidence>
<keyword evidence="3" id="KW-0347">Helicase</keyword>
<dbReference type="GeneID" id="78391658"/>
<dbReference type="Gene3D" id="3.40.50.300">
    <property type="entry name" value="P-loop containing nucleotide triphosphate hydrolases"/>
    <property type="match status" value="1"/>
</dbReference>
<dbReference type="InterPro" id="IPR045455">
    <property type="entry name" value="NrS-1_pol-like_helicase"/>
</dbReference>
<keyword evidence="7" id="KW-1185">Reference proteome</keyword>
<dbReference type="SUPFAM" id="SSF52540">
    <property type="entry name" value="P-loop containing nucleoside triphosphate hydrolases"/>
    <property type="match status" value="1"/>
</dbReference>
<dbReference type="SMART" id="SM00885">
    <property type="entry name" value="D5_N"/>
    <property type="match status" value="1"/>
</dbReference>
<dbReference type="AlphaFoldDB" id="A0A2S0L4T4"/>
<dbReference type="GO" id="GO:0016787">
    <property type="term" value="F:hydrolase activity"/>
    <property type="evidence" value="ECO:0007669"/>
    <property type="project" value="UniProtKB-KW"/>
</dbReference>
<keyword evidence="2" id="KW-0378">Hydrolase</keyword>
<gene>
    <name evidence="6" type="ORF">C5Q96_05210</name>
</gene>
<dbReference type="InterPro" id="IPR004968">
    <property type="entry name" value="DNA_primase/NTPase_C"/>
</dbReference>
<dbReference type="GO" id="GO:0004386">
    <property type="term" value="F:helicase activity"/>
    <property type="evidence" value="ECO:0007669"/>
    <property type="project" value="UniProtKB-KW"/>
</dbReference>
<evidence type="ECO:0000256" key="4">
    <source>
        <dbReference type="ARBA" id="ARBA00022840"/>
    </source>
</evidence>
<evidence type="ECO:0000313" key="6">
    <source>
        <dbReference type="EMBL" id="AVM48276.1"/>
    </source>
</evidence>
<dbReference type="Pfam" id="PF19263">
    <property type="entry name" value="DUF5906"/>
    <property type="match status" value="1"/>
</dbReference>
<dbReference type="Pfam" id="PF03288">
    <property type="entry name" value="Pox_D5"/>
    <property type="match status" value="1"/>
</dbReference>
<evidence type="ECO:0000256" key="3">
    <source>
        <dbReference type="ARBA" id="ARBA00022806"/>
    </source>
</evidence>
<organism evidence="6 7">
    <name type="scientific">Mogibacterium diversum</name>
    <dbReference type="NCBI Taxonomy" id="114527"/>
    <lineage>
        <taxon>Bacteria</taxon>
        <taxon>Bacillati</taxon>
        <taxon>Bacillota</taxon>
        <taxon>Clostridia</taxon>
        <taxon>Peptostreptococcales</taxon>
        <taxon>Anaerovoracaceae</taxon>
        <taxon>Mogibacterium</taxon>
    </lineage>
</organism>
<accession>A0A2S0L4T4</accession>
<feature type="domain" description="SF3 helicase" evidence="5">
    <location>
        <begin position="358"/>
        <end position="515"/>
    </location>
</feature>
<reference evidence="7" key="1">
    <citation type="submission" date="2018-02" db="EMBL/GenBank/DDBJ databases">
        <authorList>
            <person name="Holder M.E."/>
            <person name="Ajami N.J."/>
            <person name="Petrosino J.F."/>
        </authorList>
    </citation>
    <scope>NUCLEOTIDE SEQUENCE [LARGE SCALE GENOMIC DNA]</scope>
    <source>
        <strain evidence="7">CCUG 47132</strain>
    </source>
</reference>
<dbReference type="NCBIfam" id="TIGR01613">
    <property type="entry name" value="primase_Cterm"/>
    <property type="match status" value="1"/>
</dbReference>
<dbReference type="EMBL" id="CP027228">
    <property type="protein sequence ID" value="AVM48276.1"/>
    <property type="molecule type" value="Genomic_DNA"/>
</dbReference>
<dbReference type="InterPro" id="IPR006500">
    <property type="entry name" value="Helicase_put_C_phage/plasmid"/>
</dbReference>
<dbReference type="InterPro" id="IPR014818">
    <property type="entry name" value="Phage/plasmid_primase_P4_C"/>
</dbReference>